<feature type="domain" description="EF-hand" evidence="6">
    <location>
        <begin position="725"/>
        <end position="760"/>
    </location>
</feature>
<dbReference type="InterPro" id="IPR018159">
    <property type="entry name" value="Spectrin/alpha-actinin"/>
</dbReference>
<dbReference type="Pfam" id="PF00435">
    <property type="entry name" value="Spectrin"/>
    <property type="match status" value="4"/>
</dbReference>
<dbReference type="PANTHER" id="PTHR23169:SF23">
    <property type="entry name" value="SHORT STOP, ISOFORM H"/>
    <property type="match status" value="1"/>
</dbReference>
<keyword evidence="3" id="KW-0106">Calcium</keyword>
<evidence type="ECO:0000259" key="6">
    <source>
        <dbReference type="PROSITE" id="PS50222"/>
    </source>
</evidence>
<dbReference type="GO" id="GO:0008017">
    <property type="term" value="F:microtubule binding"/>
    <property type="evidence" value="ECO:0007669"/>
    <property type="project" value="InterPro"/>
</dbReference>
<evidence type="ECO:0000256" key="3">
    <source>
        <dbReference type="ARBA" id="ARBA00022837"/>
    </source>
</evidence>
<keyword evidence="9" id="KW-1185">Reference proteome</keyword>
<evidence type="ECO:0000256" key="2">
    <source>
        <dbReference type="ARBA" id="ARBA00022490"/>
    </source>
</evidence>
<keyword evidence="2" id="KW-0963">Cytoplasm</keyword>
<dbReference type="CDD" id="cd00051">
    <property type="entry name" value="EFh"/>
    <property type="match status" value="1"/>
</dbReference>
<feature type="compositionally biased region" description="Low complexity" evidence="5">
    <location>
        <begin position="987"/>
        <end position="1000"/>
    </location>
</feature>
<dbReference type="InterPro" id="IPR011992">
    <property type="entry name" value="EF-hand-dom_pair"/>
</dbReference>
<feature type="domain" description="EF-hand" evidence="6">
    <location>
        <begin position="761"/>
        <end position="796"/>
    </location>
</feature>
<dbReference type="Pfam" id="PF02187">
    <property type="entry name" value="GAS2"/>
    <property type="match status" value="1"/>
</dbReference>
<dbReference type="GO" id="GO:0005509">
    <property type="term" value="F:calcium ion binding"/>
    <property type="evidence" value="ECO:0007669"/>
    <property type="project" value="InterPro"/>
</dbReference>
<evidence type="ECO:0000313" key="8">
    <source>
        <dbReference type="EMBL" id="VDP26377.1"/>
    </source>
</evidence>
<dbReference type="SMART" id="SM00150">
    <property type="entry name" value="SPEC"/>
    <property type="match status" value="4"/>
</dbReference>
<dbReference type="GO" id="GO:0042060">
    <property type="term" value="P:wound healing"/>
    <property type="evidence" value="ECO:0007669"/>
    <property type="project" value="TreeGrafter"/>
</dbReference>
<feature type="region of interest" description="Disordered" evidence="5">
    <location>
        <begin position="987"/>
        <end position="1007"/>
    </location>
</feature>
<reference evidence="8 9" key="2">
    <citation type="submission" date="2018-11" db="EMBL/GenBank/DDBJ databases">
        <authorList>
            <consortium name="Pathogen Informatics"/>
        </authorList>
    </citation>
    <scope>NUCLEOTIDE SEQUENCE [LARGE SCALE GENOMIC DNA]</scope>
    <source>
        <strain evidence="8">Dakar</strain>
        <strain evidence="9">Dakar, Senegal</strain>
    </source>
</reference>
<dbReference type="InterPro" id="IPR036534">
    <property type="entry name" value="GAR_dom_sf"/>
</dbReference>
<dbReference type="SUPFAM" id="SSF47473">
    <property type="entry name" value="EF-hand"/>
    <property type="match status" value="1"/>
</dbReference>
<dbReference type="PROSITE" id="PS50222">
    <property type="entry name" value="EF_HAND_2"/>
    <property type="match status" value="2"/>
</dbReference>
<evidence type="ECO:0000259" key="7">
    <source>
        <dbReference type="PROSITE" id="PS51460"/>
    </source>
</evidence>
<dbReference type="GO" id="GO:0031122">
    <property type="term" value="P:cytoplasmic microtubule organization"/>
    <property type="evidence" value="ECO:0007669"/>
    <property type="project" value="TreeGrafter"/>
</dbReference>
<gene>
    <name evidence="8" type="ORF">SCUD_LOCUS7471</name>
</gene>
<feature type="region of interest" description="Disordered" evidence="5">
    <location>
        <begin position="623"/>
        <end position="647"/>
    </location>
</feature>
<protein>
    <submittedName>
        <fullName evidence="10">Dystrophin</fullName>
    </submittedName>
</protein>
<name>A0A183JXM4_9TREM</name>
<dbReference type="PANTHER" id="PTHR23169">
    <property type="entry name" value="ENVOPLAKIN"/>
    <property type="match status" value="1"/>
</dbReference>
<dbReference type="SUPFAM" id="SSF143575">
    <property type="entry name" value="GAS2 domain-like"/>
    <property type="match status" value="1"/>
</dbReference>
<comment type="subcellular location">
    <subcellularLocation>
        <location evidence="1">Cytoplasm</location>
        <location evidence="1">Cytoskeleton</location>
    </subcellularLocation>
</comment>
<dbReference type="InterPro" id="IPR002017">
    <property type="entry name" value="Spectrin_repeat"/>
</dbReference>
<accession>A0A183JXM4</accession>
<dbReference type="InterPro" id="IPR002048">
    <property type="entry name" value="EF_hand_dom"/>
</dbReference>
<reference evidence="10" key="1">
    <citation type="submission" date="2016-06" db="UniProtKB">
        <authorList>
            <consortium name="WormBaseParasite"/>
        </authorList>
    </citation>
    <scope>IDENTIFICATION</scope>
</reference>
<dbReference type="InterPro" id="IPR018247">
    <property type="entry name" value="EF_Hand_1_Ca_BS"/>
</dbReference>
<feature type="compositionally biased region" description="Low complexity" evidence="5">
    <location>
        <begin position="1299"/>
        <end position="1316"/>
    </location>
</feature>
<evidence type="ECO:0000313" key="9">
    <source>
        <dbReference type="Proteomes" id="UP000279833"/>
    </source>
</evidence>
<proteinExistence type="predicted"/>
<dbReference type="InterPro" id="IPR043197">
    <property type="entry name" value="Plakin"/>
</dbReference>
<dbReference type="WBParaSite" id="SCUD_0000747101-mRNA-1">
    <property type="protein sequence ID" value="SCUD_0000747101-mRNA-1"/>
    <property type="gene ID" value="SCUD_0000747101"/>
</dbReference>
<dbReference type="EMBL" id="UZAK01032358">
    <property type="protein sequence ID" value="VDP26377.1"/>
    <property type="molecule type" value="Genomic_DNA"/>
</dbReference>
<dbReference type="GO" id="GO:0030056">
    <property type="term" value="C:hemidesmosome"/>
    <property type="evidence" value="ECO:0007669"/>
    <property type="project" value="TreeGrafter"/>
</dbReference>
<feature type="region of interest" description="Disordered" evidence="5">
    <location>
        <begin position="1210"/>
        <end position="1261"/>
    </location>
</feature>
<dbReference type="InterPro" id="IPR003108">
    <property type="entry name" value="GAR_dom"/>
</dbReference>
<organism evidence="10">
    <name type="scientific">Schistosoma curassoni</name>
    <dbReference type="NCBI Taxonomy" id="6186"/>
    <lineage>
        <taxon>Eukaryota</taxon>
        <taxon>Metazoa</taxon>
        <taxon>Spiralia</taxon>
        <taxon>Lophotrochozoa</taxon>
        <taxon>Platyhelminthes</taxon>
        <taxon>Trematoda</taxon>
        <taxon>Digenea</taxon>
        <taxon>Strigeidida</taxon>
        <taxon>Schistosomatoidea</taxon>
        <taxon>Schistosomatidae</taxon>
        <taxon>Schistosoma</taxon>
    </lineage>
</organism>
<feature type="compositionally biased region" description="Low complexity" evidence="5">
    <location>
        <begin position="1089"/>
        <end position="1109"/>
    </location>
</feature>
<dbReference type="Gene3D" id="3.30.920.20">
    <property type="entry name" value="Gas2-like domain"/>
    <property type="match status" value="1"/>
</dbReference>
<dbReference type="Gene3D" id="1.10.238.10">
    <property type="entry name" value="EF-hand"/>
    <property type="match status" value="1"/>
</dbReference>
<evidence type="ECO:0000256" key="1">
    <source>
        <dbReference type="ARBA" id="ARBA00004245"/>
    </source>
</evidence>
<dbReference type="Gene3D" id="1.20.58.60">
    <property type="match status" value="4"/>
</dbReference>
<evidence type="ECO:0000313" key="10">
    <source>
        <dbReference type="WBParaSite" id="SCUD_0000747101-mRNA-1"/>
    </source>
</evidence>
<dbReference type="STRING" id="6186.A0A183JXM4"/>
<dbReference type="GO" id="GO:0005882">
    <property type="term" value="C:intermediate filament"/>
    <property type="evidence" value="ECO:0007669"/>
    <property type="project" value="TreeGrafter"/>
</dbReference>
<dbReference type="PROSITE" id="PS51460">
    <property type="entry name" value="GAR"/>
    <property type="match status" value="1"/>
</dbReference>
<dbReference type="PROSITE" id="PS00018">
    <property type="entry name" value="EF_HAND_1"/>
    <property type="match status" value="1"/>
</dbReference>
<evidence type="ECO:0000256" key="5">
    <source>
        <dbReference type="SAM" id="MobiDB-lite"/>
    </source>
</evidence>
<feature type="compositionally biased region" description="Low complexity" evidence="5">
    <location>
        <begin position="628"/>
        <end position="646"/>
    </location>
</feature>
<dbReference type="SMART" id="SM00243">
    <property type="entry name" value="GAS2"/>
    <property type="match status" value="1"/>
</dbReference>
<dbReference type="Pfam" id="PF13499">
    <property type="entry name" value="EF-hand_7"/>
    <property type="match status" value="1"/>
</dbReference>
<evidence type="ECO:0000256" key="4">
    <source>
        <dbReference type="ARBA" id="ARBA00023212"/>
    </source>
</evidence>
<feature type="compositionally biased region" description="Polar residues" evidence="5">
    <location>
        <begin position="1218"/>
        <end position="1261"/>
    </location>
</feature>
<keyword evidence="4" id="KW-0206">Cytoskeleton</keyword>
<dbReference type="GO" id="GO:0005198">
    <property type="term" value="F:structural molecule activity"/>
    <property type="evidence" value="ECO:0007669"/>
    <property type="project" value="TreeGrafter"/>
</dbReference>
<dbReference type="GO" id="GO:0045104">
    <property type="term" value="P:intermediate filament cytoskeleton organization"/>
    <property type="evidence" value="ECO:0007669"/>
    <property type="project" value="InterPro"/>
</dbReference>
<sequence>MELGLKQVEELHDHLSQMMQWLTQMERTILQQKPVSRIVARLFQLIRDHTELRKEITGHRDALINLDRLASQIQCQSQKQDVILVKNLLSSIHTRWEQLVSRSAERTRQLNTGLKEASNFLDNWTSLTDWLKENLASLEEDGDRVATRPEKVAYQLALHRELQRALSTRTVAYDGVRRYARQLRDRAPVCDHDELDDMVSELKHLWQAVCTKALARQRTLEQALLAAGLYKEALEALLDWLNKIEPQLAEQQTGNYGDVDIVEQLLESHNRFKAELEQRATSVKLIHQAASDLMNKASSTTDSGAGSSASNQADVFAMQAQLNHLSKIWDRVQNLTQRRSERLDHALKMAQQFQDTCRSLMDYFAGAERVIHRLAALPTFDDDGELEIEIAGTNNPPTNLTDAITAHRQTHSNLMNQADRVEAALQLGNKLLSQAHPAAVKRLRQWVNTIRTRWEELTSWSEQRGDRLREALEEQNKRKLQREELMHWIHVKTSELKSIPTSIPISSLSSSSTNLQSAKSKLDSNDSKSIDSKDLFSITQERIAISTITSLVRQPNVVVNSNSSINSKDLKQPEILTDFTTVLNEITDSKIIEQLLNLHSHLEEEVKQKQPIYENIIKHAKRRTPVKSSHNINNNNRRSRLPIRPSGNLFNRSINTPNQQHNPSISVFTSPNINQLYLNWRELWIAMLTRKSQLNERLAYLNEVEKMKDFHFESWRQRYVSWLSTNKARVIDLFHRKDRDRDGRLTRAEFIDGIIEMKFQTSRVEMETVADIFDANGDGYIDYRECLNALRANYSNLDRTSSSNTNGGSSLSLNRFGPSDEETINDELKRQVGLCTCHNTYKIKKMATNKYRFGDSQKLCLVRILRSAVMVRVGGGWVTLDEFLVKNDPCRDACERLTSIADLAKAAGVGHGSYWFPSSVTFQHSSSTIKSNHRNNLNNSSNNYKYNHPVISSTSSCSESGHSSSCHDGKQITDYLISNTTTKNSIIKSSESSLSSSSRLKTVHKRSRNDTHNLYQLMMNGPGQDNAFYLVMPSTKPNPANHNNSPQWKPIGDFNEDLHSSSDCAIAPITPILATLQRKSSSFAHRLRSSPTSQYSTTSASSYASLPTSNHDLNVVKNNDENDNTITDNTNANSNNIKYRHDRQAIIPSRHSAASLSQPHRNSMHGETIYEKSVDDNLHQRRASAICIPSISNTTPTFSKEFNNKQSGVIQSEHLPQISKTMSKSQLSTSSPRNDSLPTDSNLIQSNTKTNKDSVTMPGSTCNNSRIDMLSKSKIPLLQSNLNTDNSNYQQSTELIDVTADADTTNDNNDNNNRSM</sequence>
<feature type="region of interest" description="Disordered" evidence="5">
    <location>
        <begin position="1297"/>
        <end position="1316"/>
    </location>
</feature>
<feature type="domain" description="GAR" evidence="7">
    <location>
        <begin position="819"/>
        <end position="891"/>
    </location>
</feature>
<dbReference type="CDD" id="cd00176">
    <property type="entry name" value="SPEC"/>
    <property type="match status" value="2"/>
</dbReference>
<dbReference type="SMART" id="SM00054">
    <property type="entry name" value="EFh"/>
    <property type="match status" value="2"/>
</dbReference>
<dbReference type="GO" id="GO:0005737">
    <property type="term" value="C:cytoplasm"/>
    <property type="evidence" value="ECO:0007669"/>
    <property type="project" value="TreeGrafter"/>
</dbReference>
<dbReference type="GO" id="GO:0005886">
    <property type="term" value="C:plasma membrane"/>
    <property type="evidence" value="ECO:0007669"/>
    <property type="project" value="UniProtKB-SubCell"/>
</dbReference>
<dbReference type="SUPFAM" id="SSF46966">
    <property type="entry name" value="Spectrin repeat"/>
    <property type="match status" value="4"/>
</dbReference>
<dbReference type="Proteomes" id="UP000279833">
    <property type="component" value="Unassembled WGS sequence"/>
</dbReference>
<feature type="region of interest" description="Disordered" evidence="5">
    <location>
        <begin position="1085"/>
        <end position="1110"/>
    </location>
</feature>